<dbReference type="SUPFAM" id="SSF82866">
    <property type="entry name" value="Multidrug efflux transporter AcrB transmembrane domain"/>
    <property type="match status" value="2"/>
</dbReference>
<dbReference type="InterPro" id="IPR004869">
    <property type="entry name" value="MMPL_dom"/>
</dbReference>
<dbReference type="PANTHER" id="PTHR33406">
    <property type="entry name" value="MEMBRANE PROTEIN MJ1562-RELATED"/>
    <property type="match status" value="1"/>
</dbReference>
<feature type="transmembrane region" description="Helical" evidence="8">
    <location>
        <begin position="231"/>
        <end position="252"/>
    </location>
</feature>
<keyword evidence="6 8" id="KW-0472">Membrane</keyword>
<dbReference type="Proteomes" id="UP000323454">
    <property type="component" value="Unassembled WGS sequence"/>
</dbReference>
<evidence type="ECO:0000256" key="7">
    <source>
        <dbReference type="SAM" id="MobiDB-lite"/>
    </source>
</evidence>
<dbReference type="InterPro" id="IPR000731">
    <property type="entry name" value="SSD"/>
</dbReference>
<comment type="caution">
    <text evidence="10">The sequence shown here is derived from an EMBL/GenBank/DDBJ whole genome shotgun (WGS) entry which is preliminary data.</text>
</comment>
<dbReference type="GO" id="GO:0005886">
    <property type="term" value="C:plasma membrane"/>
    <property type="evidence" value="ECO:0007669"/>
    <property type="project" value="UniProtKB-SubCell"/>
</dbReference>
<evidence type="ECO:0000256" key="3">
    <source>
        <dbReference type="ARBA" id="ARBA00022475"/>
    </source>
</evidence>
<keyword evidence="3" id="KW-1003">Cell membrane</keyword>
<dbReference type="AlphaFoldDB" id="A0A5B2XFT8"/>
<feature type="transmembrane region" description="Helical" evidence="8">
    <location>
        <begin position="12"/>
        <end position="32"/>
    </location>
</feature>
<dbReference type="RefSeq" id="WP_149849677.1">
    <property type="nucleotide sequence ID" value="NZ_VUOB01000021.1"/>
</dbReference>
<feature type="transmembrane region" description="Helical" evidence="8">
    <location>
        <begin position="574"/>
        <end position="593"/>
    </location>
</feature>
<feature type="transmembrane region" description="Helical" evidence="8">
    <location>
        <begin position="613"/>
        <end position="633"/>
    </location>
</feature>
<dbReference type="PANTHER" id="PTHR33406:SF11">
    <property type="entry name" value="MEMBRANE PROTEIN SCO6666-RELATED"/>
    <property type="match status" value="1"/>
</dbReference>
<evidence type="ECO:0000256" key="6">
    <source>
        <dbReference type="ARBA" id="ARBA00023136"/>
    </source>
</evidence>
<dbReference type="EMBL" id="VUOB01000021">
    <property type="protein sequence ID" value="KAA2262698.1"/>
    <property type="molecule type" value="Genomic_DNA"/>
</dbReference>
<evidence type="ECO:0000256" key="1">
    <source>
        <dbReference type="ARBA" id="ARBA00004651"/>
    </source>
</evidence>
<evidence type="ECO:0000256" key="8">
    <source>
        <dbReference type="SAM" id="Phobius"/>
    </source>
</evidence>
<dbReference type="InterPro" id="IPR050545">
    <property type="entry name" value="Mycobact_MmpL"/>
</dbReference>
<protein>
    <submittedName>
        <fullName evidence="10">MMPL family transporter</fullName>
    </submittedName>
</protein>
<keyword evidence="5 8" id="KW-1133">Transmembrane helix</keyword>
<sequence>MFDTVARLVIRYRWIVLIAAVVFAAVSGAFGAPGVPSLKPGGAEDLSSESSVAAAKLKNDFGHSESDLVLLVGANDHTVDSPGSSAGARAVVDALSATPGVSSVLSYWQTHDSGMRSRDGSQGLVLASIAGDDKQQETVIDALHTDLATVGTGVTVQFGGPAQVGRDLGGQVVKDLGKAEAISGPITLILLVVAFGSVVAGLLPLAIGVLAILGTLLILRGLTMVTDVSTYSLNLATALGLGLAIDYSLFIVGRYREELRAGHTPHDALRVTMRTAGRTVAFSALTVAAALSALLIFPMFFLRSFGYAGIAVVVLAAVGALLVLPALLAVLGTRVDRLSLPWLRRRADRLAARDPLRGRWAGLAAAVLRKPLVTAGLVVGALLLVGIPTLGIKFGLPDDRVLPTTASGRLVAEQVRNNFPTAESATLSVVAEGAAATGAGNAAIADYAKKLATLPHVARVQSAGGSFGPGGAPLESAGTRGGTAEFTSPAGTWLAVVPEGSLDPYSDAGRQLVRDVRATPAPFAVQVAGSSARLVDTEASIGSHLPLAAAIIGLVTLLLLFLFTGSVFIPIKALVLNLLSLGAVFGLIVLVFQQGHLATLLGFTATGTTDTSMPVLLFCITFGLSMDYEVFLLSRIAEEHRRTGDTNAAVVSGIARTGRIITTAAALLAVVFFAFGTAQISFLKLFGLGCAVAILIDATVIRCLLVPAVMGLAGRLNWWAPGPLKRLHRRIGLREDGGAPEPPPPRRAAQPAVAGTEHTNT</sequence>
<dbReference type="Gene3D" id="1.20.1640.10">
    <property type="entry name" value="Multidrug efflux transporter AcrB transmembrane domain"/>
    <property type="match status" value="2"/>
</dbReference>
<keyword evidence="11" id="KW-1185">Reference proteome</keyword>
<evidence type="ECO:0000313" key="11">
    <source>
        <dbReference type="Proteomes" id="UP000323454"/>
    </source>
</evidence>
<evidence type="ECO:0000256" key="2">
    <source>
        <dbReference type="ARBA" id="ARBA00010157"/>
    </source>
</evidence>
<dbReference type="Pfam" id="PF03176">
    <property type="entry name" value="MMPL"/>
    <property type="match status" value="2"/>
</dbReference>
<accession>A0A5B2XFT8</accession>
<feature type="domain" description="SSD" evidence="9">
    <location>
        <begin position="549"/>
        <end position="697"/>
    </location>
</feature>
<dbReference type="PROSITE" id="PS50156">
    <property type="entry name" value="SSD"/>
    <property type="match status" value="1"/>
</dbReference>
<reference evidence="10 11" key="1">
    <citation type="submission" date="2019-09" db="EMBL/GenBank/DDBJ databases">
        <title>Goodfellowia gen. nov., a new genus of the Pseudonocardineae related to Actinoalloteichus, containing Goodfellowia coeruleoviolacea gen. nov., comb. nov. gen. nov., comb. nov.</title>
        <authorList>
            <person name="Labeda D."/>
        </authorList>
    </citation>
    <scope>NUCLEOTIDE SEQUENCE [LARGE SCALE GENOMIC DNA]</scope>
    <source>
        <strain evidence="10 11">AN110305</strain>
    </source>
</reference>
<comment type="subcellular location">
    <subcellularLocation>
        <location evidence="1">Cell membrane</location>
        <topology evidence="1">Multi-pass membrane protein</topology>
    </subcellularLocation>
</comment>
<reference evidence="10 11" key="2">
    <citation type="submission" date="2019-09" db="EMBL/GenBank/DDBJ databases">
        <authorList>
            <person name="Jin C."/>
        </authorList>
    </citation>
    <scope>NUCLEOTIDE SEQUENCE [LARGE SCALE GENOMIC DNA]</scope>
    <source>
        <strain evidence="10 11">AN110305</strain>
    </source>
</reference>
<gene>
    <name evidence="10" type="ORF">F0L68_12450</name>
</gene>
<feature type="transmembrane region" description="Helical" evidence="8">
    <location>
        <begin position="188"/>
        <end position="219"/>
    </location>
</feature>
<evidence type="ECO:0000256" key="4">
    <source>
        <dbReference type="ARBA" id="ARBA00022692"/>
    </source>
</evidence>
<evidence type="ECO:0000313" key="10">
    <source>
        <dbReference type="EMBL" id="KAA2262698.1"/>
    </source>
</evidence>
<organism evidence="10 11">
    <name type="scientific">Solihabitans fulvus</name>
    <dbReference type="NCBI Taxonomy" id="1892852"/>
    <lineage>
        <taxon>Bacteria</taxon>
        <taxon>Bacillati</taxon>
        <taxon>Actinomycetota</taxon>
        <taxon>Actinomycetes</taxon>
        <taxon>Pseudonocardiales</taxon>
        <taxon>Pseudonocardiaceae</taxon>
        <taxon>Solihabitans</taxon>
    </lineage>
</organism>
<feature type="transmembrane region" description="Helical" evidence="8">
    <location>
        <begin position="372"/>
        <end position="392"/>
    </location>
</feature>
<comment type="similarity">
    <text evidence="2">Belongs to the resistance-nodulation-cell division (RND) (TC 2.A.6) family. MmpL subfamily.</text>
</comment>
<name>A0A5B2XFT8_9PSEU</name>
<feature type="region of interest" description="Disordered" evidence="7">
    <location>
        <begin position="734"/>
        <end position="761"/>
    </location>
</feature>
<feature type="transmembrane region" description="Helical" evidence="8">
    <location>
        <begin position="280"/>
        <end position="301"/>
    </location>
</feature>
<evidence type="ECO:0000256" key="5">
    <source>
        <dbReference type="ARBA" id="ARBA00022989"/>
    </source>
</evidence>
<dbReference type="OrthoDB" id="7051771at2"/>
<feature type="transmembrane region" description="Helical" evidence="8">
    <location>
        <begin position="541"/>
        <end position="562"/>
    </location>
</feature>
<feature type="transmembrane region" description="Helical" evidence="8">
    <location>
        <begin position="660"/>
        <end position="680"/>
    </location>
</feature>
<feature type="transmembrane region" description="Helical" evidence="8">
    <location>
        <begin position="307"/>
        <end position="331"/>
    </location>
</feature>
<proteinExistence type="inferred from homology"/>
<evidence type="ECO:0000259" key="9">
    <source>
        <dbReference type="PROSITE" id="PS50156"/>
    </source>
</evidence>
<keyword evidence="4 8" id="KW-0812">Transmembrane</keyword>